<dbReference type="PANTHER" id="PTHR10656:SF42">
    <property type="entry name" value="CYCLIC GMP-AMP SYNTHASE-LIKE PROTEIN-RELATED"/>
    <property type="match status" value="1"/>
</dbReference>
<dbReference type="InterPro" id="IPR046903">
    <property type="entry name" value="Mab-21-like_nuc_Trfase"/>
</dbReference>
<feature type="non-terminal residue" evidence="3">
    <location>
        <position position="174"/>
    </location>
</feature>
<name>A0A139W9Z3_TRICA</name>
<dbReference type="OMA" id="NEMNSKF"/>
<dbReference type="EMBL" id="KQ971776">
    <property type="protein sequence ID" value="KYB24732.1"/>
    <property type="molecule type" value="Genomic_DNA"/>
</dbReference>
<dbReference type="Gene3D" id="3.30.460.90">
    <property type="match status" value="1"/>
</dbReference>
<evidence type="ECO:0000313" key="3">
    <source>
        <dbReference type="EMBL" id="KYB24732.1"/>
    </source>
</evidence>
<evidence type="ECO:0000313" key="4">
    <source>
        <dbReference type="Proteomes" id="UP000007266"/>
    </source>
</evidence>
<dbReference type="AlphaFoldDB" id="A0A139W9Z3"/>
<accession>A0A139W9Z3</accession>
<dbReference type="Proteomes" id="UP000007266">
    <property type="component" value="Unassembled WGS sequence"/>
</dbReference>
<dbReference type="InParanoid" id="A0A139W9Z3"/>
<keyword evidence="4" id="KW-1185">Reference proteome</keyword>
<comment type="similarity">
    <text evidence="1">Belongs to the mab-21 family.</text>
</comment>
<proteinExistence type="inferred from homology"/>
<dbReference type="Pfam" id="PF03281">
    <property type="entry name" value="Mab-21"/>
    <property type="match status" value="1"/>
</dbReference>
<protein>
    <recommendedName>
        <fullName evidence="2">Mab-21-like nucleotidyltransferase domain-containing protein</fullName>
    </recommendedName>
</protein>
<feature type="domain" description="Mab-21-like nucleotidyltransferase" evidence="2">
    <location>
        <begin position="67"/>
        <end position="159"/>
    </location>
</feature>
<dbReference type="PANTHER" id="PTHR10656">
    <property type="entry name" value="CELL FATE DETERMINING PROTEIN MAB21-RELATED"/>
    <property type="match status" value="1"/>
</dbReference>
<organism evidence="3 4">
    <name type="scientific">Tribolium castaneum</name>
    <name type="common">Red flour beetle</name>
    <dbReference type="NCBI Taxonomy" id="7070"/>
    <lineage>
        <taxon>Eukaryota</taxon>
        <taxon>Metazoa</taxon>
        <taxon>Ecdysozoa</taxon>
        <taxon>Arthropoda</taxon>
        <taxon>Hexapoda</taxon>
        <taxon>Insecta</taxon>
        <taxon>Pterygota</taxon>
        <taxon>Neoptera</taxon>
        <taxon>Endopterygota</taxon>
        <taxon>Coleoptera</taxon>
        <taxon>Polyphaga</taxon>
        <taxon>Cucujiformia</taxon>
        <taxon>Tenebrionidae</taxon>
        <taxon>Tenebrionidae incertae sedis</taxon>
        <taxon>Tribolium</taxon>
    </lineage>
</organism>
<feature type="non-terminal residue" evidence="3">
    <location>
        <position position="1"/>
    </location>
</feature>
<reference evidence="3 4" key="1">
    <citation type="journal article" date="2008" name="Nature">
        <title>The genome of the model beetle and pest Tribolium castaneum.</title>
        <authorList>
            <consortium name="Tribolium Genome Sequencing Consortium"/>
            <person name="Richards S."/>
            <person name="Gibbs R.A."/>
            <person name="Weinstock G.M."/>
            <person name="Brown S.J."/>
            <person name="Denell R."/>
            <person name="Beeman R.W."/>
            <person name="Gibbs R."/>
            <person name="Beeman R.W."/>
            <person name="Brown S.J."/>
            <person name="Bucher G."/>
            <person name="Friedrich M."/>
            <person name="Grimmelikhuijzen C.J."/>
            <person name="Klingler M."/>
            <person name="Lorenzen M."/>
            <person name="Richards S."/>
            <person name="Roth S."/>
            <person name="Schroder R."/>
            <person name="Tautz D."/>
            <person name="Zdobnov E.M."/>
            <person name="Muzny D."/>
            <person name="Gibbs R.A."/>
            <person name="Weinstock G.M."/>
            <person name="Attaway T."/>
            <person name="Bell S."/>
            <person name="Buhay C.J."/>
            <person name="Chandrabose M.N."/>
            <person name="Chavez D."/>
            <person name="Clerk-Blankenburg K.P."/>
            <person name="Cree A."/>
            <person name="Dao M."/>
            <person name="Davis C."/>
            <person name="Chacko J."/>
            <person name="Dinh H."/>
            <person name="Dugan-Rocha S."/>
            <person name="Fowler G."/>
            <person name="Garner T.T."/>
            <person name="Garnes J."/>
            <person name="Gnirke A."/>
            <person name="Hawes A."/>
            <person name="Hernandez J."/>
            <person name="Hines S."/>
            <person name="Holder M."/>
            <person name="Hume J."/>
            <person name="Jhangiani S.N."/>
            <person name="Joshi V."/>
            <person name="Khan Z.M."/>
            <person name="Jackson L."/>
            <person name="Kovar C."/>
            <person name="Kowis A."/>
            <person name="Lee S."/>
            <person name="Lewis L.R."/>
            <person name="Margolis J."/>
            <person name="Morgan M."/>
            <person name="Nazareth L.V."/>
            <person name="Nguyen N."/>
            <person name="Okwuonu G."/>
            <person name="Parker D."/>
            <person name="Richards S."/>
            <person name="Ruiz S.J."/>
            <person name="Santibanez J."/>
            <person name="Savard J."/>
            <person name="Scherer S.E."/>
            <person name="Schneider B."/>
            <person name="Sodergren E."/>
            <person name="Tautz D."/>
            <person name="Vattahil S."/>
            <person name="Villasana D."/>
            <person name="White C.S."/>
            <person name="Wright R."/>
            <person name="Park Y."/>
            <person name="Beeman R.W."/>
            <person name="Lord J."/>
            <person name="Oppert B."/>
            <person name="Lorenzen M."/>
            <person name="Brown S."/>
            <person name="Wang L."/>
            <person name="Savard J."/>
            <person name="Tautz D."/>
            <person name="Richards S."/>
            <person name="Weinstock G."/>
            <person name="Gibbs R.A."/>
            <person name="Liu Y."/>
            <person name="Worley K."/>
            <person name="Weinstock G."/>
            <person name="Elsik C.G."/>
            <person name="Reese J.T."/>
            <person name="Elhaik E."/>
            <person name="Landan G."/>
            <person name="Graur D."/>
            <person name="Arensburger P."/>
            <person name="Atkinson P."/>
            <person name="Beeman R.W."/>
            <person name="Beidler J."/>
            <person name="Brown S.J."/>
            <person name="Demuth J.P."/>
            <person name="Drury D.W."/>
            <person name="Du Y.Z."/>
            <person name="Fujiwara H."/>
            <person name="Lorenzen M."/>
            <person name="Maselli V."/>
            <person name="Osanai M."/>
            <person name="Park Y."/>
            <person name="Robertson H.M."/>
            <person name="Tu Z."/>
            <person name="Wang J.J."/>
            <person name="Wang S."/>
            <person name="Richards S."/>
            <person name="Song H."/>
            <person name="Zhang L."/>
            <person name="Sodergren E."/>
            <person name="Werner D."/>
            <person name="Stanke M."/>
            <person name="Morgenstern B."/>
            <person name="Solovyev V."/>
            <person name="Kosarev P."/>
            <person name="Brown G."/>
            <person name="Chen H.C."/>
            <person name="Ermolaeva O."/>
            <person name="Hlavina W."/>
            <person name="Kapustin Y."/>
            <person name="Kiryutin B."/>
            <person name="Kitts P."/>
            <person name="Maglott D."/>
            <person name="Pruitt K."/>
            <person name="Sapojnikov V."/>
            <person name="Souvorov A."/>
            <person name="Mackey A.J."/>
            <person name="Waterhouse R.M."/>
            <person name="Wyder S."/>
            <person name="Zdobnov E.M."/>
            <person name="Zdobnov E.M."/>
            <person name="Wyder S."/>
            <person name="Kriventseva E.V."/>
            <person name="Kadowaki T."/>
            <person name="Bork P."/>
            <person name="Aranda M."/>
            <person name="Bao R."/>
            <person name="Beermann A."/>
            <person name="Berns N."/>
            <person name="Bolognesi R."/>
            <person name="Bonneton F."/>
            <person name="Bopp D."/>
            <person name="Brown S.J."/>
            <person name="Bucher G."/>
            <person name="Butts T."/>
            <person name="Chaumot A."/>
            <person name="Denell R.E."/>
            <person name="Ferrier D.E."/>
            <person name="Friedrich M."/>
            <person name="Gordon C.M."/>
            <person name="Jindra M."/>
            <person name="Klingler M."/>
            <person name="Lan Q."/>
            <person name="Lattorff H.M."/>
            <person name="Laudet V."/>
            <person name="von Levetsow C."/>
            <person name="Liu Z."/>
            <person name="Lutz R."/>
            <person name="Lynch J.A."/>
            <person name="da Fonseca R.N."/>
            <person name="Posnien N."/>
            <person name="Reuter R."/>
            <person name="Roth S."/>
            <person name="Savard J."/>
            <person name="Schinko J.B."/>
            <person name="Schmitt C."/>
            <person name="Schoppmeier M."/>
            <person name="Schroder R."/>
            <person name="Shippy T.D."/>
            <person name="Simonnet F."/>
            <person name="Marques-Souza H."/>
            <person name="Tautz D."/>
            <person name="Tomoyasu Y."/>
            <person name="Trauner J."/>
            <person name="Van der Zee M."/>
            <person name="Vervoort M."/>
            <person name="Wittkopp N."/>
            <person name="Wimmer E.A."/>
            <person name="Yang X."/>
            <person name="Jones A.K."/>
            <person name="Sattelle D.B."/>
            <person name="Ebert P.R."/>
            <person name="Nelson D."/>
            <person name="Scott J.G."/>
            <person name="Beeman R.W."/>
            <person name="Muthukrishnan S."/>
            <person name="Kramer K.J."/>
            <person name="Arakane Y."/>
            <person name="Beeman R.W."/>
            <person name="Zhu Q."/>
            <person name="Hogenkamp D."/>
            <person name="Dixit R."/>
            <person name="Oppert B."/>
            <person name="Jiang H."/>
            <person name="Zou Z."/>
            <person name="Marshall J."/>
            <person name="Elpidina E."/>
            <person name="Vinokurov K."/>
            <person name="Oppert C."/>
            <person name="Zou Z."/>
            <person name="Evans J."/>
            <person name="Lu Z."/>
            <person name="Zhao P."/>
            <person name="Sumathipala N."/>
            <person name="Altincicek B."/>
            <person name="Vilcinskas A."/>
            <person name="Williams M."/>
            <person name="Hultmark D."/>
            <person name="Hetru C."/>
            <person name="Jiang H."/>
            <person name="Grimmelikhuijzen C.J."/>
            <person name="Hauser F."/>
            <person name="Cazzamali G."/>
            <person name="Williamson M."/>
            <person name="Park Y."/>
            <person name="Li B."/>
            <person name="Tanaka Y."/>
            <person name="Predel R."/>
            <person name="Neupert S."/>
            <person name="Schachtner J."/>
            <person name="Verleyen P."/>
            <person name="Raible F."/>
            <person name="Bork P."/>
            <person name="Friedrich M."/>
            <person name="Walden K.K."/>
            <person name="Robertson H.M."/>
            <person name="Angeli S."/>
            <person name="Foret S."/>
            <person name="Bucher G."/>
            <person name="Schuetz S."/>
            <person name="Maleszka R."/>
            <person name="Wimmer E.A."/>
            <person name="Beeman R.W."/>
            <person name="Lorenzen M."/>
            <person name="Tomoyasu Y."/>
            <person name="Miller S.C."/>
            <person name="Grossmann D."/>
            <person name="Bucher G."/>
        </authorList>
    </citation>
    <scope>NUCLEOTIDE SEQUENCE [LARGE SCALE GENOMIC DNA]</scope>
    <source>
        <strain evidence="3 4">Georgia GA2</strain>
    </source>
</reference>
<evidence type="ECO:0000259" key="2">
    <source>
        <dbReference type="Pfam" id="PF03281"/>
    </source>
</evidence>
<sequence>MSDIKKYLYLENTLNEMNSKFISLQDKEVKRNNQILESILKTFIDKMKEKDPLFKKMFSRVFYGGSYYDGLRVGKPEEFDLDLLLSLPKYAEPTIMVSKVPGFVQLKLGNYDGFMRQPEAAPTYRTFGNLFDKEYFLDTDKVLSWMEGIVQKTMNDFPQKGSKRVVSNANGAFE</sequence>
<reference evidence="3 4" key="2">
    <citation type="journal article" date="2010" name="Nucleic Acids Res.">
        <title>BeetleBase in 2010: revisions to provide comprehensive genomic information for Tribolium castaneum.</title>
        <authorList>
            <person name="Kim H.S."/>
            <person name="Murphy T."/>
            <person name="Xia J."/>
            <person name="Caragea D."/>
            <person name="Park Y."/>
            <person name="Beeman R.W."/>
            <person name="Lorenzen M.D."/>
            <person name="Butcher S."/>
            <person name="Manak J.R."/>
            <person name="Brown S.J."/>
        </authorList>
    </citation>
    <scope>NUCLEOTIDE SEQUENCE [LARGE SCALE GENOMIC DNA]</scope>
    <source>
        <strain evidence="3 4">Georgia GA2</strain>
    </source>
</reference>
<evidence type="ECO:0000256" key="1">
    <source>
        <dbReference type="ARBA" id="ARBA00008307"/>
    </source>
</evidence>
<gene>
    <name evidence="3" type="primary">AUGUSTUS-3.0.2_34946</name>
    <name evidence="3" type="ORF">TcasGA2_TC034946</name>
</gene>